<dbReference type="AlphaFoldDB" id="A0A084U9Y9"/>
<evidence type="ECO:0000313" key="1">
    <source>
        <dbReference type="EMBL" id="KFB09775.1"/>
    </source>
</evidence>
<keyword evidence="2" id="KW-1185">Reference proteome</keyword>
<reference evidence="1 2" key="1">
    <citation type="submission" date="2014-05" db="EMBL/GenBank/DDBJ databases">
        <title>Draft Genome Sequence of Nitratireductor basaltis Strain UMTGB225, A Marine Bacterium Isolated from Green Barrel Tunicate.</title>
        <authorList>
            <person name="Gan H.Y."/>
        </authorList>
    </citation>
    <scope>NUCLEOTIDE SEQUENCE [LARGE SCALE GENOMIC DNA]</scope>
    <source>
        <strain evidence="1 2">UMTGB225</strain>
    </source>
</reference>
<accession>A0A084U9Y9</accession>
<gene>
    <name evidence="1" type="ORF">EL18_00794</name>
</gene>
<evidence type="ECO:0000313" key="2">
    <source>
        <dbReference type="Proteomes" id="UP000053675"/>
    </source>
</evidence>
<proteinExistence type="predicted"/>
<protein>
    <submittedName>
        <fullName evidence="1">Uncharacterized protein</fullName>
    </submittedName>
</protein>
<organism evidence="1 2">
    <name type="scientific">Nitratireductor basaltis</name>
    <dbReference type="NCBI Taxonomy" id="472175"/>
    <lineage>
        <taxon>Bacteria</taxon>
        <taxon>Pseudomonadati</taxon>
        <taxon>Pseudomonadota</taxon>
        <taxon>Alphaproteobacteria</taxon>
        <taxon>Hyphomicrobiales</taxon>
        <taxon>Phyllobacteriaceae</taxon>
        <taxon>Nitratireductor</taxon>
    </lineage>
</organism>
<dbReference type="EMBL" id="JMQM01000001">
    <property type="protein sequence ID" value="KFB09775.1"/>
    <property type="molecule type" value="Genomic_DNA"/>
</dbReference>
<dbReference type="Proteomes" id="UP000053675">
    <property type="component" value="Unassembled WGS sequence"/>
</dbReference>
<name>A0A084U9Y9_9HYPH</name>
<sequence>MTGASFPIDECERSKSNNVLHAIFASITYDFAQDLRGETQ</sequence>
<comment type="caution">
    <text evidence="1">The sequence shown here is derived from an EMBL/GenBank/DDBJ whole genome shotgun (WGS) entry which is preliminary data.</text>
</comment>